<dbReference type="Pfam" id="PF00083">
    <property type="entry name" value="Sugar_tr"/>
    <property type="match status" value="1"/>
</dbReference>
<reference evidence="10" key="1">
    <citation type="submission" date="2024-01" db="EMBL/GenBank/DDBJ databases">
        <title>Sequencing the genomes of a sandfly, Sergentomyia squamirostris, and its two endosymbionts.</title>
        <authorList>
            <person name="Itokawa K."/>
            <person name="Sanjoba C."/>
        </authorList>
    </citation>
    <scope>NUCLEOTIDE SEQUENCE</scope>
    <source>
        <strain evidence="10">RiSSQ</strain>
    </source>
</reference>
<gene>
    <name evidence="10" type="ORF">DMENIID0002_02820</name>
</gene>
<evidence type="ECO:0000256" key="6">
    <source>
        <dbReference type="ARBA" id="ARBA00022989"/>
    </source>
</evidence>
<keyword evidence="2" id="KW-0813">Transport</keyword>
<dbReference type="InterPro" id="IPR005828">
    <property type="entry name" value="MFS_sugar_transport-like"/>
</dbReference>
<dbReference type="PANTHER" id="PTHR43528">
    <property type="entry name" value="ALPHA-KETOGLUTARATE PERMEASE"/>
    <property type="match status" value="1"/>
</dbReference>
<evidence type="ECO:0000256" key="8">
    <source>
        <dbReference type="SAM" id="Phobius"/>
    </source>
</evidence>
<dbReference type="SUPFAM" id="SSF103473">
    <property type="entry name" value="MFS general substrate transporter"/>
    <property type="match status" value="1"/>
</dbReference>
<keyword evidence="5" id="KW-0769">Symport</keyword>
<sequence length="417" mass="47033">MTRPAFLIAFFTTIVRYYDYALFGLSATVLSKNFLPLGSNDKQILLFFAIFSIVVISRPVGSIIFGFISDKYSRVVSVKISVFLATISTILIGLTPNFDKIGTYATIILIFCRMTFLMSLAGESDAIKIYVVEKVGKTSKNCASGIVSFCSQVGALLAATIYHFSTEFDSAAYLWRANFIIGGIFGLFIIFLRHYFHESEEFLKSKKDHKSIDYNFFYLTKIVKDSFKKFIIAILISGCIGGIYHFLIYFWGVFAVKSALIMDSNQAQIINIALISIYAIMSVLSGFLADRFYPKKQIIIALSLSLLVIIIVQFLLYKEISVIYFPVMLIGLAPFYVVPLQIIVQSMFITNIRAIMCSLSHSLGGMILSSTTPFFCMLLWQYFNSIFLVLGFFMLLLLILFSTVIFLYSTNVITNYS</sequence>
<feature type="transmembrane region" description="Helical" evidence="8">
    <location>
        <begin position="356"/>
        <end position="380"/>
    </location>
</feature>
<feature type="transmembrane region" description="Helical" evidence="8">
    <location>
        <begin position="142"/>
        <end position="165"/>
    </location>
</feature>
<feature type="transmembrane region" description="Helical" evidence="8">
    <location>
        <begin position="323"/>
        <end position="344"/>
    </location>
</feature>
<name>A0AAT9G728_9RICK</name>
<keyword evidence="3" id="KW-1003">Cell membrane</keyword>
<dbReference type="GO" id="GO:0005886">
    <property type="term" value="C:plasma membrane"/>
    <property type="evidence" value="ECO:0007669"/>
    <property type="project" value="UniProtKB-SubCell"/>
</dbReference>
<protein>
    <submittedName>
        <fullName evidence="10">MFS transporter</fullName>
    </submittedName>
</protein>
<dbReference type="InterPro" id="IPR020846">
    <property type="entry name" value="MFS_dom"/>
</dbReference>
<comment type="subcellular location">
    <subcellularLocation>
        <location evidence="1">Cell membrane</location>
        <topology evidence="1">Multi-pass membrane protein</topology>
    </subcellularLocation>
</comment>
<evidence type="ECO:0000256" key="4">
    <source>
        <dbReference type="ARBA" id="ARBA00022692"/>
    </source>
</evidence>
<feature type="transmembrane region" description="Helical" evidence="8">
    <location>
        <begin position="177"/>
        <end position="196"/>
    </location>
</feature>
<dbReference type="GO" id="GO:0015293">
    <property type="term" value="F:symporter activity"/>
    <property type="evidence" value="ECO:0007669"/>
    <property type="project" value="UniProtKB-KW"/>
</dbReference>
<evidence type="ECO:0000256" key="1">
    <source>
        <dbReference type="ARBA" id="ARBA00004651"/>
    </source>
</evidence>
<dbReference type="PROSITE" id="PS50850">
    <property type="entry name" value="MFS"/>
    <property type="match status" value="1"/>
</dbReference>
<dbReference type="Gene3D" id="1.20.1250.20">
    <property type="entry name" value="MFS general substrate transporter like domains"/>
    <property type="match status" value="2"/>
</dbReference>
<feature type="transmembrane region" description="Helical" evidence="8">
    <location>
        <begin position="101"/>
        <end position="121"/>
    </location>
</feature>
<dbReference type="InterPro" id="IPR036259">
    <property type="entry name" value="MFS_trans_sf"/>
</dbReference>
<feature type="transmembrane region" description="Helical" evidence="8">
    <location>
        <begin position="75"/>
        <end position="95"/>
    </location>
</feature>
<feature type="transmembrane region" description="Helical" evidence="8">
    <location>
        <begin position="268"/>
        <end position="289"/>
    </location>
</feature>
<dbReference type="InterPro" id="IPR051084">
    <property type="entry name" value="H+-coupled_symporters"/>
</dbReference>
<organism evidence="10">
    <name type="scientific">Candidatus Tisiphia endosymbiont of Sergentomyia squamirostris</name>
    <dbReference type="NCBI Taxonomy" id="3113639"/>
    <lineage>
        <taxon>Bacteria</taxon>
        <taxon>Pseudomonadati</taxon>
        <taxon>Pseudomonadota</taxon>
        <taxon>Alphaproteobacteria</taxon>
        <taxon>Rickettsiales</taxon>
        <taxon>Rickettsiaceae</taxon>
        <taxon>Rickettsieae</taxon>
        <taxon>Candidatus Tisiphia</taxon>
    </lineage>
</organism>
<feature type="domain" description="Major facilitator superfamily (MFS) profile" evidence="9">
    <location>
        <begin position="5"/>
        <end position="409"/>
    </location>
</feature>
<keyword evidence="6 8" id="KW-1133">Transmembrane helix</keyword>
<evidence type="ECO:0000259" key="9">
    <source>
        <dbReference type="PROSITE" id="PS50850"/>
    </source>
</evidence>
<evidence type="ECO:0000256" key="7">
    <source>
        <dbReference type="ARBA" id="ARBA00023136"/>
    </source>
</evidence>
<evidence type="ECO:0000256" key="2">
    <source>
        <dbReference type="ARBA" id="ARBA00022448"/>
    </source>
</evidence>
<accession>A0AAT9G728</accession>
<evidence type="ECO:0000256" key="3">
    <source>
        <dbReference type="ARBA" id="ARBA00022475"/>
    </source>
</evidence>
<dbReference type="EMBL" id="AP029170">
    <property type="protein sequence ID" value="BFD45636.1"/>
    <property type="molecule type" value="Genomic_DNA"/>
</dbReference>
<evidence type="ECO:0000313" key="10">
    <source>
        <dbReference type="EMBL" id="BFD45636.1"/>
    </source>
</evidence>
<keyword evidence="4 8" id="KW-0812">Transmembrane</keyword>
<dbReference type="PANTHER" id="PTHR43528:SF1">
    <property type="entry name" value="ALPHA-KETOGLUTARATE PERMEASE"/>
    <property type="match status" value="1"/>
</dbReference>
<feature type="transmembrane region" description="Helical" evidence="8">
    <location>
        <begin position="298"/>
        <end position="317"/>
    </location>
</feature>
<feature type="transmembrane region" description="Helical" evidence="8">
    <location>
        <begin position="45"/>
        <end position="68"/>
    </location>
</feature>
<feature type="transmembrane region" description="Helical" evidence="8">
    <location>
        <begin position="386"/>
        <end position="408"/>
    </location>
</feature>
<feature type="transmembrane region" description="Helical" evidence="8">
    <location>
        <begin position="230"/>
        <end position="256"/>
    </location>
</feature>
<proteinExistence type="predicted"/>
<dbReference type="CDD" id="cd17316">
    <property type="entry name" value="MFS_SV2_like"/>
    <property type="match status" value="1"/>
</dbReference>
<keyword evidence="7 8" id="KW-0472">Membrane</keyword>
<evidence type="ECO:0000256" key="5">
    <source>
        <dbReference type="ARBA" id="ARBA00022847"/>
    </source>
</evidence>
<dbReference type="AlphaFoldDB" id="A0AAT9G728"/>